<protein>
    <submittedName>
        <fullName evidence="1">Uncharacterized protein</fullName>
    </submittedName>
</protein>
<organism evidence="1 2">
    <name type="scientific">Stenomitos frigidus AS-A4</name>
    <dbReference type="NCBI Taxonomy" id="2933935"/>
    <lineage>
        <taxon>Bacteria</taxon>
        <taxon>Bacillati</taxon>
        <taxon>Cyanobacteriota</taxon>
        <taxon>Cyanophyceae</taxon>
        <taxon>Leptolyngbyales</taxon>
        <taxon>Leptolyngbyaceae</taxon>
        <taxon>Stenomitos</taxon>
    </lineage>
</organism>
<comment type="caution">
    <text evidence="1">The sequence shown here is derived from an EMBL/GenBank/DDBJ whole genome shotgun (WGS) entry which is preliminary data.</text>
</comment>
<evidence type="ECO:0000313" key="1">
    <source>
        <dbReference type="EMBL" id="MEP1062540.1"/>
    </source>
</evidence>
<dbReference type="Proteomes" id="UP001476950">
    <property type="component" value="Unassembled WGS sequence"/>
</dbReference>
<sequence length="47" mass="4936">MERGTQTVATANPAFQRVPTFSGCKETMAHFLAASGQLASFSLTADS</sequence>
<keyword evidence="2" id="KW-1185">Reference proteome</keyword>
<dbReference type="RefSeq" id="WP_190452569.1">
    <property type="nucleotide sequence ID" value="NZ_JAMPLM010000071.1"/>
</dbReference>
<evidence type="ECO:0000313" key="2">
    <source>
        <dbReference type="Proteomes" id="UP001476950"/>
    </source>
</evidence>
<gene>
    <name evidence="1" type="ORF">NDI38_29635</name>
</gene>
<proteinExistence type="predicted"/>
<reference evidence="1 2" key="1">
    <citation type="submission" date="2022-04" db="EMBL/GenBank/DDBJ databases">
        <title>Positive selection, recombination, and allopatry shape intraspecific diversity of widespread and dominant cyanobacteria.</title>
        <authorList>
            <person name="Wei J."/>
            <person name="Shu W."/>
            <person name="Hu C."/>
        </authorList>
    </citation>
    <scope>NUCLEOTIDE SEQUENCE [LARGE SCALE GENOMIC DNA]</scope>
    <source>
        <strain evidence="1 2">AS-A4</strain>
    </source>
</reference>
<name>A0ABV0KTH5_9CYAN</name>
<accession>A0ABV0KTH5</accession>
<dbReference type="EMBL" id="JAMPLM010000071">
    <property type="protein sequence ID" value="MEP1062540.1"/>
    <property type="molecule type" value="Genomic_DNA"/>
</dbReference>